<comment type="caution">
    <text evidence="2">The sequence shown here is derived from an EMBL/GenBank/DDBJ whole genome shotgun (WGS) entry which is preliminary data.</text>
</comment>
<sequence>MPPTDLWGVLLLRSQRTLPYALMRTAAVFALSAGVAAPALVNAPPAHAAAVTSLTLDDGRLLTGAPSTALWVKVSVLASTAAGAEVLAATDDLTWLDTASAPPAWTTTEPIRLPEGVALGDYPVRVEYRLPNGSVQRLLGGTFSYKLHTGVSRLEYDRESTDYDNRHVVLSGTATTYNPATGARTPAREGTKVKVSLRVWTRLDHRQVTATALTGPAGGFAMPIAPDGEIQNGYAHVVEPAADTDPVSGFAVPGLSAETTKYRITAQTDRRRVHQGVPFTVKGKVERLTGDGWKPFAGAPIVTTEQDPRQSSITHIAGLLGSGTAAADGTFSYQAKAYTAAAASTFVRPSGHLADLAFDRSQVFVPQPVAYKNVKIALSSYGEVSASGQLAQGWCENERVSLQYSVDGRTWWNMRTVNTTSNCAFSTAAPGYVSAYYRVHHAESDYYREQASTPVYQSRYPVRFAGPKLSPARPAKNSNLTASGTLQRQVKGVWQPYAGAKLMVLFKPKGDTQWYWVAKGKSGSGGKYSLKGKVHGDGHWAVITEETKGYFHGETKVTYIDAR</sequence>
<feature type="chain" id="PRO_5046624272" evidence="1">
    <location>
        <begin position="49"/>
        <end position="563"/>
    </location>
</feature>
<keyword evidence="1" id="KW-0732">Signal</keyword>
<proteinExistence type="predicted"/>
<organism evidence="2 3">
    <name type="scientific">Streptomyces albipurpureus</name>
    <dbReference type="NCBI Taxonomy" id="2897419"/>
    <lineage>
        <taxon>Bacteria</taxon>
        <taxon>Bacillati</taxon>
        <taxon>Actinomycetota</taxon>
        <taxon>Actinomycetes</taxon>
        <taxon>Kitasatosporales</taxon>
        <taxon>Streptomycetaceae</taxon>
        <taxon>Streptomyces</taxon>
    </lineage>
</organism>
<accession>A0ABT0UU91</accession>
<dbReference type="RefSeq" id="WP_250922136.1">
    <property type="nucleotide sequence ID" value="NZ_JAMQAW010000033.1"/>
</dbReference>
<evidence type="ECO:0000256" key="1">
    <source>
        <dbReference type="SAM" id="SignalP"/>
    </source>
</evidence>
<evidence type="ECO:0000313" key="3">
    <source>
        <dbReference type="Proteomes" id="UP001431429"/>
    </source>
</evidence>
<name>A0ABT0UU91_9ACTN</name>
<keyword evidence="3" id="KW-1185">Reference proteome</keyword>
<gene>
    <name evidence="2" type="ORF">NBG84_26555</name>
</gene>
<feature type="signal peptide" evidence="1">
    <location>
        <begin position="1"/>
        <end position="48"/>
    </location>
</feature>
<dbReference type="Proteomes" id="UP001431429">
    <property type="component" value="Unassembled WGS sequence"/>
</dbReference>
<protein>
    <submittedName>
        <fullName evidence="2">Uncharacterized protein</fullName>
    </submittedName>
</protein>
<reference evidence="2" key="1">
    <citation type="submission" date="2022-06" db="EMBL/GenBank/DDBJ databases">
        <title>Genome public.</title>
        <authorList>
            <person name="Sun Q."/>
        </authorList>
    </citation>
    <scope>NUCLEOTIDE SEQUENCE</scope>
    <source>
        <strain evidence="2">CWNU-1</strain>
    </source>
</reference>
<dbReference type="EMBL" id="JAMQAW010000033">
    <property type="protein sequence ID" value="MCM2391806.1"/>
    <property type="molecule type" value="Genomic_DNA"/>
</dbReference>
<evidence type="ECO:0000313" key="2">
    <source>
        <dbReference type="EMBL" id="MCM2391806.1"/>
    </source>
</evidence>